<feature type="transmembrane region" description="Helical" evidence="1">
    <location>
        <begin position="22"/>
        <end position="42"/>
    </location>
</feature>
<evidence type="ECO:0000256" key="1">
    <source>
        <dbReference type="SAM" id="Phobius"/>
    </source>
</evidence>
<dbReference type="Proteomes" id="UP001529510">
    <property type="component" value="Unassembled WGS sequence"/>
</dbReference>
<evidence type="ECO:0000313" key="2">
    <source>
        <dbReference type="EMBL" id="KAL0153558.1"/>
    </source>
</evidence>
<reference evidence="2 3" key="1">
    <citation type="submission" date="2024-05" db="EMBL/GenBank/DDBJ databases">
        <title>Genome sequencing and assembly of Indian major carp, Cirrhinus mrigala (Hamilton, 1822).</title>
        <authorList>
            <person name="Mohindra V."/>
            <person name="Chowdhury L.M."/>
            <person name="Lal K."/>
            <person name="Jena J.K."/>
        </authorList>
    </citation>
    <scope>NUCLEOTIDE SEQUENCE [LARGE SCALE GENOMIC DNA]</scope>
    <source>
        <strain evidence="2">CM1030</strain>
        <tissue evidence="2">Blood</tissue>
    </source>
</reference>
<keyword evidence="1" id="KW-0812">Transmembrane</keyword>
<dbReference type="AlphaFoldDB" id="A0ABD0MZN7"/>
<accession>A0ABD0MZN7</accession>
<dbReference type="EMBL" id="JAMKFB020000090">
    <property type="protein sequence ID" value="KAL0153558.1"/>
    <property type="molecule type" value="Genomic_DNA"/>
</dbReference>
<keyword evidence="3" id="KW-1185">Reference proteome</keyword>
<evidence type="ECO:0000313" key="3">
    <source>
        <dbReference type="Proteomes" id="UP001529510"/>
    </source>
</evidence>
<sequence>MGLHCLLSGVGTMVGPLRAPPLWSLTMVMVCLPGSAFSISIGKLSGPHFSTTSRAMVLPPGRSFLSTPLWSLTMVVACLFWICLHHGDIMATFGFQVLTTALQLGLRPYLQELPGPPDWTCMPSGRLTEALCLHPALRGFLFQGIHPIIIQTYPHTILVM</sequence>
<keyword evidence="1" id="KW-1133">Transmembrane helix</keyword>
<comment type="caution">
    <text evidence="2">The sequence shown here is derived from an EMBL/GenBank/DDBJ whole genome shotgun (WGS) entry which is preliminary data.</text>
</comment>
<name>A0ABD0MZN7_CIRMR</name>
<proteinExistence type="predicted"/>
<feature type="transmembrane region" description="Helical" evidence="1">
    <location>
        <begin position="63"/>
        <end position="82"/>
    </location>
</feature>
<protein>
    <submittedName>
        <fullName evidence="2">Uncharacterized protein</fullName>
    </submittedName>
</protein>
<organism evidence="2 3">
    <name type="scientific">Cirrhinus mrigala</name>
    <name type="common">Mrigala</name>
    <dbReference type="NCBI Taxonomy" id="683832"/>
    <lineage>
        <taxon>Eukaryota</taxon>
        <taxon>Metazoa</taxon>
        <taxon>Chordata</taxon>
        <taxon>Craniata</taxon>
        <taxon>Vertebrata</taxon>
        <taxon>Euteleostomi</taxon>
        <taxon>Actinopterygii</taxon>
        <taxon>Neopterygii</taxon>
        <taxon>Teleostei</taxon>
        <taxon>Ostariophysi</taxon>
        <taxon>Cypriniformes</taxon>
        <taxon>Cyprinidae</taxon>
        <taxon>Labeoninae</taxon>
        <taxon>Labeonini</taxon>
        <taxon>Cirrhinus</taxon>
    </lineage>
</organism>
<keyword evidence="1" id="KW-0472">Membrane</keyword>
<gene>
    <name evidence="2" type="ORF">M9458_051172</name>
</gene>